<dbReference type="AlphaFoldDB" id="A0A9D3QDH1"/>
<reference evidence="2" key="1">
    <citation type="submission" date="2021-01" db="EMBL/GenBank/DDBJ databases">
        <authorList>
            <person name="Zahm M."/>
            <person name="Roques C."/>
            <person name="Cabau C."/>
            <person name="Klopp C."/>
            <person name="Donnadieu C."/>
            <person name="Jouanno E."/>
            <person name="Lampietro C."/>
            <person name="Louis A."/>
            <person name="Herpin A."/>
            <person name="Echchiki A."/>
            <person name="Berthelot C."/>
            <person name="Parey E."/>
            <person name="Roest-Crollius H."/>
            <person name="Braasch I."/>
            <person name="Postlethwait J."/>
            <person name="Bobe J."/>
            <person name="Montfort J."/>
            <person name="Bouchez O."/>
            <person name="Begum T."/>
            <person name="Mejri S."/>
            <person name="Adams A."/>
            <person name="Chen W.-J."/>
            <person name="Guiguen Y."/>
        </authorList>
    </citation>
    <scope>NUCLEOTIDE SEQUENCE</scope>
    <source>
        <strain evidence="2">YG-15Mar2019-1</strain>
        <tissue evidence="2">Brain</tissue>
    </source>
</reference>
<feature type="compositionally biased region" description="Basic and acidic residues" evidence="1">
    <location>
        <begin position="174"/>
        <end position="184"/>
    </location>
</feature>
<keyword evidence="3" id="KW-1185">Reference proteome</keyword>
<evidence type="ECO:0000313" key="3">
    <source>
        <dbReference type="Proteomes" id="UP001046870"/>
    </source>
</evidence>
<feature type="region of interest" description="Disordered" evidence="1">
    <location>
        <begin position="118"/>
        <end position="184"/>
    </location>
</feature>
<protein>
    <submittedName>
        <fullName evidence="2">Uncharacterized protein</fullName>
    </submittedName>
</protein>
<name>A0A9D3QDH1_MEGAT</name>
<sequence length="275" mass="30879">MQPKIKEEFTKIYQPTSSPALWSRYSFLCSEAKERVSRQQEVIHRKNMASFEINTILQQKELERGQQRGLVGTQIPIMHQDQGIPPNAMAFSVPQCLPAGHLPSNIFVHHTTLKANDLRESPEPYPPIRSLQRKRGRGPCSKVANRKSTDSSASEFKSQWADGRVEDPGEGEGFEERGEQGCKTKRETVQVRAGSRWQLRPGIKRSDTECERDSSGSRGRCAHCPGGTTSSRDITAPEHTCSALPENHLYPTPVPLPRPCCTWAIQDQEMDLTSK</sequence>
<feature type="region of interest" description="Disordered" evidence="1">
    <location>
        <begin position="204"/>
        <end position="229"/>
    </location>
</feature>
<evidence type="ECO:0000313" key="2">
    <source>
        <dbReference type="EMBL" id="KAG7487367.1"/>
    </source>
</evidence>
<proteinExistence type="predicted"/>
<dbReference type="OrthoDB" id="9943471at2759"/>
<gene>
    <name evidence="2" type="ORF">MATL_G00022500</name>
</gene>
<dbReference type="Proteomes" id="UP001046870">
    <property type="component" value="Chromosome 2"/>
</dbReference>
<accession>A0A9D3QDH1</accession>
<organism evidence="2 3">
    <name type="scientific">Megalops atlanticus</name>
    <name type="common">Tarpon</name>
    <name type="synonym">Clupea gigantea</name>
    <dbReference type="NCBI Taxonomy" id="7932"/>
    <lineage>
        <taxon>Eukaryota</taxon>
        <taxon>Metazoa</taxon>
        <taxon>Chordata</taxon>
        <taxon>Craniata</taxon>
        <taxon>Vertebrata</taxon>
        <taxon>Euteleostomi</taxon>
        <taxon>Actinopterygii</taxon>
        <taxon>Neopterygii</taxon>
        <taxon>Teleostei</taxon>
        <taxon>Elopiformes</taxon>
        <taxon>Megalopidae</taxon>
        <taxon>Megalops</taxon>
    </lineage>
</organism>
<dbReference type="EMBL" id="JAFDVH010000002">
    <property type="protein sequence ID" value="KAG7487367.1"/>
    <property type="molecule type" value="Genomic_DNA"/>
</dbReference>
<feature type="compositionally biased region" description="Basic and acidic residues" evidence="1">
    <location>
        <begin position="204"/>
        <end position="215"/>
    </location>
</feature>
<comment type="caution">
    <text evidence="2">The sequence shown here is derived from an EMBL/GenBank/DDBJ whole genome shotgun (WGS) entry which is preliminary data.</text>
</comment>
<evidence type="ECO:0000256" key="1">
    <source>
        <dbReference type="SAM" id="MobiDB-lite"/>
    </source>
</evidence>